<organism evidence="2 3">
    <name type="scientific">Cohnella phaseoli</name>
    <dbReference type="NCBI Taxonomy" id="456490"/>
    <lineage>
        <taxon>Bacteria</taxon>
        <taxon>Bacillati</taxon>
        <taxon>Bacillota</taxon>
        <taxon>Bacilli</taxon>
        <taxon>Bacillales</taxon>
        <taxon>Paenibacillaceae</taxon>
        <taxon>Cohnella</taxon>
    </lineage>
</organism>
<feature type="transmembrane region" description="Helical" evidence="1">
    <location>
        <begin position="21"/>
        <end position="43"/>
    </location>
</feature>
<dbReference type="Proteomes" id="UP000256977">
    <property type="component" value="Unassembled WGS sequence"/>
</dbReference>
<comment type="caution">
    <text evidence="2">The sequence shown here is derived from an EMBL/GenBank/DDBJ whole genome shotgun (WGS) entry which is preliminary data.</text>
</comment>
<keyword evidence="1" id="KW-1133">Transmembrane helix</keyword>
<protein>
    <submittedName>
        <fullName evidence="2">Uncharacterized protein</fullName>
    </submittedName>
</protein>
<keyword evidence="1" id="KW-0472">Membrane</keyword>
<keyword evidence="1" id="KW-0812">Transmembrane</keyword>
<evidence type="ECO:0000313" key="2">
    <source>
        <dbReference type="EMBL" id="RED76021.1"/>
    </source>
</evidence>
<gene>
    <name evidence="2" type="ORF">DFP98_11381</name>
</gene>
<accession>A0A3D9JPH9</accession>
<evidence type="ECO:0000256" key="1">
    <source>
        <dbReference type="SAM" id="Phobius"/>
    </source>
</evidence>
<keyword evidence="3" id="KW-1185">Reference proteome</keyword>
<evidence type="ECO:0000313" key="3">
    <source>
        <dbReference type="Proteomes" id="UP000256977"/>
    </source>
</evidence>
<dbReference type="AlphaFoldDB" id="A0A3D9JPH9"/>
<feature type="transmembrane region" description="Helical" evidence="1">
    <location>
        <begin position="95"/>
        <end position="119"/>
    </location>
</feature>
<reference evidence="2 3" key="1">
    <citation type="submission" date="2018-07" db="EMBL/GenBank/DDBJ databases">
        <title>Genomic Encyclopedia of Type Strains, Phase III (KMG-III): the genomes of soil and plant-associated and newly described type strains.</title>
        <authorList>
            <person name="Whitman W."/>
        </authorList>
    </citation>
    <scope>NUCLEOTIDE SEQUENCE [LARGE SCALE GENOMIC DNA]</scope>
    <source>
        <strain evidence="2 3">CECT 7287</strain>
    </source>
</reference>
<proteinExistence type="predicted"/>
<feature type="transmembrane region" description="Helical" evidence="1">
    <location>
        <begin position="49"/>
        <end position="66"/>
    </location>
</feature>
<sequence>MFDYFLYAINQFIFGHGTDRTFILVFSLVFLLMIFVWLCFTFIRVMQAAVLFVTLSFLSFFPVFCFPDQFDVVLIKLGIISEWFIYHTPQYVRVWSVWMFLISLITTLFFCWNLTSDIFNGRPSTWKRKWINLQKRADELDRMPFKIVH</sequence>
<name>A0A3D9JPH9_9BACL</name>
<dbReference type="EMBL" id="QRDZ01000013">
    <property type="protein sequence ID" value="RED76021.1"/>
    <property type="molecule type" value="Genomic_DNA"/>
</dbReference>